<sequence>MRNENNPVIIEMHRISKFYPGVIALDSVDFCIRKGEIHALAGKNGAGKSTLIKILGGSTQPDDGQIMLKGKEIVLHSPHDAIANGIAIISQELMLIQELSVMENILIGRLPHNAAGFVDWEAAKTVAAEPLKQLGLELDLSAPVKTLSTAQQQAVEIAKALSRHAEVIIMDEPTSSLPNREVDHLLSTVRRLRDQGITIVYITHKLKEIFAISDSITVLRDGKNIATLSTSETNQAKIVELMTGQSADSMFEKGNSSSSDIPVLEVRDISRKNAFSHISFTLYKGEILGFAGLLGSGRTEILRAIFGCDAFDSGSILIDGKEIKEFSVKEMIRRGIALAPEDRKLQGLVLSMNISDNINLATMSSAIRNMGKEKKTAIKLFDSMGVKAPSIKALVSSLSGGNQQKIVISKWLATEPKVVLLDEPTRGIDIGAKSDIYTLVEKLAGEGVSVIIVSSEFPELLRVCDRILTLHDGEINGEFLHNAVDEETLVAYASGSVAQYSVEPISKSEVK</sequence>
<keyword evidence="8" id="KW-1278">Translocase</keyword>
<dbReference type="InterPro" id="IPR027417">
    <property type="entry name" value="P-loop_NTPase"/>
</dbReference>
<dbReference type="SUPFAM" id="SSF52540">
    <property type="entry name" value="P-loop containing nucleoside triphosphate hydrolases"/>
    <property type="match status" value="2"/>
</dbReference>
<evidence type="ECO:0000256" key="4">
    <source>
        <dbReference type="ARBA" id="ARBA00022597"/>
    </source>
</evidence>
<proteinExistence type="predicted"/>
<evidence type="ECO:0000313" key="11">
    <source>
        <dbReference type="EMBL" id="GAP39194.1"/>
    </source>
</evidence>
<dbReference type="PANTHER" id="PTHR43790:SF3">
    <property type="entry name" value="D-ALLOSE IMPORT ATP-BINDING PROTEIN ALSA-RELATED"/>
    <property type="match status" value="1"/>
</dbReference>
<dbReference type="GO" id="GO:0005524">
    <property type="term" value="F:ATP binding"/>
    <property type="evidence" value="ECO:0007669"/>
    <property type="project" value="UniProtKB-KW"/>
</dbReference>
<dbReference type="OrthoDB" id="9771863at2"/>
<gene>
    <name evidence="11" type="ORF">ATC1_11114</name>
</gene>
<evidence type="ECO:0000256" key="5">
    <source>
        <dbReference type="ARBA" id="ARBA00022737"/>
    </source>
</evidence>
<keyword evidence="5" id="KW-0677">Repeat</keyword>
<evidence type="ECO:0000256" key="8">
    <source>
        <dbReference type="ARBA" id="ARBA00022967"/>
    </source>
</evidence>
<feature type="domain" description="ABC transporter" evidence="10">
    <location>
        <begin position="10"/>
        <end position="246"/>
    </location>
</feature>
<dbReference type="Proteomes" id="UP000053370">
    <property type="component" value="Unassembled WGS sequence"/>
</dbReference>
<evidence type="ECO:0000256" key="1">
    <source>
        <dbReference type="ARBA" id="ARBA00004202"/>
    </source>
</evidence>
<dbReference type="InterPro" id="IPR003439">
    <property type="entry name" value="ABC_transporter-like_ATP-bd"/>
</dbReference>
<protein>
    <submittedName>
        <fullName evidence="11">Monosaccharide ABC transporter ATP-binding protein, CUT2 family</fullName>
    </submittedName>
</protein>
<reference evidence="11" key="1">
    <citation type="journal article" date="2015" name="Genome Announc.">
        <title>Draft Genome Sequence of Anaerolineae Strain TC1, a Novel Isolate from a Methanogenic Wastewater Treatment System.</title>
        <authorList>
            <person name="Matsuura N."/>
            <person name="Tourlousse D.M."/>
            <person name="Sun L."/>
            <person name="Toyonaga M."/>
            <person name="Kuroda K."/>
            <person name="Ohashi A."/>
            <person name="Cruz R."/>
            <person name="Yamaguchi T."/>
            <person name="Sekiguchi Y."/>
        </authorList>
    </citation>
    <scope>NUCLEOTIDE SEQUENCE [LARGE SCALE GENOMIC DNA]</scope>
    <source>
        <strain evidence="11">TC1</strain>
    </source>
</reference>
<dbReference type="InterPro" id="IPR017871">
    <property type="entry name" value="ABC_transporter-like_CS"/>
</dbReference>
<dbReference type="GO" id="GO:0016887">
    <property type="term" value="F:ATP hydrolysis activity"/>
    <property type="evidence" value="ECO:0007669"/>
    <property type="project" value="InterPro"/>
</dbReference>
<evidence type="ECO:0000313" key="12">
    <source>
        <dbReference type="Proteomes" id="UP000053370"/>
    </source>
</evidence>
<keyword evidence="12" id="KW-1185">Reference proteome</keyword>
<dbReference type="PROSITE" id="PS00211">
    <property type="entry name" value="ABC_TRANSPORTER_1"/>
    <property type="match status" value="1"/>
</dbReference>
<dbReference type="GO" id="GO:0005886">
    <property type="term" value="C:plasma membrane"/>
    <property type="evidence" value="ECO:0007669"/>
    <property type="project" value="UniProtKB-SubCell"/>
</dbReference>
<evidence type="ECO:0000256" key="9">
    <source>
        <dbReference type="ARBA" id="ARBA00023136"/>
    </source>
</evidence>
<dbReference type="PANTHER" id="PTHR43790">
    <property type="entry name" value="CARBOHYDRATE TRANSPORT ATP-BINDING PROTEIN MG119-RELATED"/>
    <property type="match status" value="1"/>
</dbReference>
<comment type="subcellular location">
    <subcellularLocation>
        <location evidence="1">Cell membrane</location>
        <topology evidence="1">Peripheral membrane protein</topology>
    </subcellularLocation>
</comment>
<dbReference type="Pfam" id="PF00005">
    <property type="entry name" value="ABC_tran"/>
    <property type="match status" value="2"/>
</dbReference>
<accession>A0A0K8P9M0</accession>
<dbReference type="EMBL" id="DF968179">
    <property type="protein sequence ID" value="GAP39194.1"/>
    <property type="molecule type" value="Genomic_DNA"/>
</dbReference>
<dbReference type="SMART" id="SM00382">
    <property type="entry name" value="AAA"/>
    <property type="match status" value="2"/>
</dbReference>
<dbReference type="CDD" id="cd03215">
    <property type="entry name" value="ABC_Carb_Monos_II"/>
    <property type="match status" value="1"/>
</dbReference>
<dbReference type="CDD" id="cd03216">
    <property type="entry name" value="ABC_Carb_Monos_I"/>
    <property type="match status" value="1"/>
</dbReference>
<keyword evidence="7 11" id="KW-0067">ATP-binding</keyword>
<dbReference type="STRING" id="1678840.ATC1_11114"/>
<dbReference type="RefSeq" id="WP_062277043.1">
    <property type="nucleotide sequence ID" value="NZ_DF968179.1"/>
</dbReference>
<dbReference type="InterPro" id="IPR003593">
    <property type="entry name" value="AAA+_ATPase"/>
</dbReference>
<dbReference type="PATRIC" id="fig|1678840.3.peg.138"/>
<evidence type="ECO:0000256" key="3">
    <source>
        <dbReference type="ARBA" id="ARBA00022475"/>
    </source>
</evidence>
<keyword evidence="4" id="KW-0762">Sugar transport</keyword>
<keyword evidence="9" id="KW-0472">Membrane</keyword>
<evidence type="ECO:0000259" key="10">
    <source>
        <dbReference type="PROSITE" id="PS50893"/>
    </source>
</evidence>
<feature type="domain" description="ABC transporter" evidence="10">
    <location>
        <begin position="256"/>
        <end position="497"/>
    </location>
</feature>
<keyword evidence="3" id="KW-1003">Cell membrane</keyword>
<dbReference type="InterPro" id="IPR050107">
    <property type="entry name" value="ABC_carbohydrate_import_ATPase"/>
</dbReference>
<evidence type="ECO:0000256" key="6">
    <source>
        <dbReference type="ARBA" id="ARBA00022741"/>
    </source>
</evidence>
<organism evidence="11">
    <name type="scientific">Flexilinea flocculi</name>
    <dbReference type="NCBI Taxonomy" id="1678840"/>
    <lineage>
        <taxon>Bacteria</taxon>
        <taxon>Bacillati</taxon>
        <taxon>Chloroflexota</taxon>
        <taxon>Anaerolineae</taxon>
        <taxon>Anaerolineales</taxon>
        <taxon>Anaerolineaceae</taxon>
        <taxon>Flexilinea</taxon>
    </lineage>
</organism>
<dbReference type="AlphaFoldDB" id="A0A0K8P9M0"/>
<evidence type="ECO:0000256" key="7">
    <source>
        <dbReference type="ARBA" id="ARBA00022840"/>
    </source>
</evidence>
<dbReference type="FunFam" id="3.40.50.300:FF:000127">
    <property type="entry name" value="Ribose import ATP-binding protein RbsA"/>
    <property type="match status" value="1"/>
</dbReference>
<keyword evidence="6" id="KW-0547">Nucleotide-binding</keyword>
<dbReference type="Gene3D" id="3.40.50.300">
    <property type="entry name" value="P-loop containing nucleotide triphosphate hydrolases"/>
    <property type="match status" value="2"/>
</dbReference>
<evidence type="ECO:0000256" key="2">
    <source>
        <dbReference type="ARBA" id="ARBA00022448"/>
    </source>
</evidence>
<keyword evidence="2" id="KW-0813">Transport</keyword>
<name>A0A0K8P9M0_9CHLR</name>
<dbReference type="PROSITE" id="PS50893">
    <property type="entry name" value="ABC_TRANSPORTER_2"/>
    <property type="match status" value="2"/>
</dbReference>